<dbReference type="CDD" id="cd04586">
    <property type="entry name" value="CBS_pair_BON_assoc"/>
    <property type="match status" value="1"/>
</dbReference>
<evidence type="ECO:0000256" key="2">
    <source>
        <dbReference type="PROSITE-ProRule" id="PRU00703"/>
    </source>
</evidence>
<evidence type="ECO:0000313" key="4">
    <source>
        <dbReference type="EMBL" id="HGH61238.1"/>
    </source>
</evidence>
<evidence type="ECO:0000256" key="1">
    <source>
        <dbReference type="ARBA" id="ARBA00023122"/>
    </source>
</evidence>
<organism evidence="4">
    <name type="scientific">Desulfomonile tiedjei</name>
    <dbReference type="NCBI Taxonomy" id="2358"/>
    <lineage>
        <taxon>Bacteria</taxon>
        <taxon>Pseudomonadati</taxon>
        <taxon>Thermodesulfobacteriota</taxon>
        <taxon>Desulfomonilia</taxon>
        <taxon>Desulfomonilales</taxon>
        <taxon>Desulfomonilaceae</taxon>
        <taxon>Desulfomonile</taxon>
    </lineage>
</organism>
<dbReference type="PROSITE" id="PS51371">
    <property type="entry name" value="CBS"/>
    <property type="match status" value="2"/>
</dbReference>
<evidence type="ECO:0000259" key="3">
    <source>
        <dbReference type="PROSITE" id="PS51371"/>
    </source>
</evidence>
<dbReference type="InterPro" id="IPR051257">
    <property type="entry name" value="Diverse_CBS-Domain"/>
</dbReference>
<name>A0A7C4AS10_9BACT</name>
<dbReference type="EMBL" id="DTGT01000251">
    <property type="protein sequence ID" value="HGH61238.1"/>
    <property type="molecule type" value="Genomic_DNA"/>
</dbReference>
<protein>
    <submittedName>
        <fullName evidence="4">CBS domain-containing protein</fullName>
    </submittedName>
</protein>
<accession>A0A7C4AS10</accession>
<dbReference type="SUPFAM" id="SSF54631">
    <property type="entry name" value="CBS-domain pair"/>
    <property type="match status" value="1"/>
</dbReference>
<dbReference type="Gene3D" id="3.10.580.10">
    <property type="entry name" value="CBS-domain"/>
    <property type="match status" value="1"/>
</dbReference>
<keyword evidence="1 2" id="KW-0129">CBS domain</keyword>
<dbReference type="AlphaFoldDB" id="A0A7C4AS10"/>
<dbReference type="PANTHER" id="PTHR43080">
    <property type="entry name" value="CBS DOMAIN-CONTAINING PROTEIN CBSX3, MITOCHONDRIAL"/>
    <property type="match status" value="1"/>
</dbReference>
<feature type="domain" description="CBS" evidence="3">
    <location>
        <begin position="8"/>
        <end position="65"/>
    </location>
</feature>
<dbReference type="InterPro" id="IPR046342">
    <property type="entry name" value="CBS_dom_sf"/>
</dbReference>
<dbReference type="Pfam" id="PF00571">
    <property type="entry name" value="CBS"/>
    <property type="match status" value="2"/>
</dbReference>
<proteinExistence type="predicted"/>
<gene>
    <name evidence="4" type="ORF">ENV54_08075</name>
</gene>
<dbReference type="SMART" id="SM00116">
    <property type="entry name" value="CBS"/>
    <property type="match status" value="2"/>
</dbReference>
<feature type="domain" description="CBS" evidence="3">
    <location>
        <begin position="98"/>
        <end position="150"/>
    </location>
</feature>
<dbReference type="PANTHER" id="PTHR43080:SF29">
    <property type="entry name" value="OS02G0818000 PROTEIN"/>
    <property type="match status" value="1"/>
</dbReference>
<comment type="caution">
    <text evidence="4">The sequence shown here is derived from an EMBL/GenBank/DDBJ whole genome shotgun (WGS) entry which is preliminary data.</text>
</comment>
<sequence>MPKVADFMTKEVITVTPDTPLRKLAELLSTHNINGVPVVDEQGAVLGVVCESDLVNQNKPLHIPTVFFILDSVIPVGNPWRLHKDFQRISATTVADIYSRPAVCVTPQTDLADAARLMADKKLYTLPVVEQGRLVGILGKGDVLRAFVQA</sequence>
<dbReference type="InterPro" id="IPR000644">
    <property type="entry name" value="CBS_dom"/>
</dbReference>
<reference evidence="4" key="1">
    <citation type="journal article" date="2020" name="mSystems">
        <title>Genome- and Community-Level Interaction Insights into Carbon Utilization and Element Cycling Functions of Hydrothermarchaeota in Hydrothermal Sediment.</title>
        <authorList>
            <person name="Zhou Z."/>
            <person name="Liu Y."/>
            <person name="Xu W."/>
            <person name="Pan J."/>
            <person name="Luo Z.H."/>
            <person name="Li M."/>
        </authorList>
    </citation>
    <scope>NUCLEOTIDE SEQUENCE [LARGE SCALE GENOMIC DNA]</scope>
    <source>
        <strain evidence="4">SpSt-769</strain>
    </source>
</reference>